<proteinExistence type="predicted"/>
<dbReference type="PANTHER" id="PTHR19336:SF9">
    <property type="entry name" value="SPINDLE POLE BODY PROTEIN PPC89"/>
    <property type="match status" value="1"/>
</dbReference>
<keyword evidence="4" id="KW-1185">Reference proteome</keyword>
<comment type="caution">
    <text evidence="3">The sequence shown here is derived from an EMBL/GenBank/DDBJ whole genome shotgun (WGS) entry which is preliminary data.</text>
</comment>
<reference evidence="3 4" key="1">
    <citation type="journal article" date="2019" name="Sci. Rep.">
        <title>Orb-weaving spider Araneus ventricosus genome elucidates the spidroin gene catalogue.</title>
        <authorList>
            <person name="Kono N."/>
            <person name="Nakamura H."/>
            <person name="Ohtoshi R."/>
            <person name="Moran D.A.P."/>
            <person name="Shinohara A."/>
            <person name="Yoshida Y."/>
            <person name="Fujiwara M."/>
            <person name="Mori M."/>
            <person name="Tomita M."/>
            <person name="Arakawa K."/>
        </authorList>
    </citation>
    <scope>NUCLEOTIDE SEQUENCE [LARGE SCALE GENOMIC DNA]</scope>
</reference>
<feature type="coiled-coil region" evidence="1">
    <location>
        <begin position="101"/>
        <end position="128"/>
    </location>
</feature>
<organism evidence="3 4">
    <name type="scientific">Araneus ventricosus</name>
    <name type="common">Orbweaver spider</name>
    <name type="synonym">Epeira ventricosa</name>
    <dbReference type="NCBI Taxonomy" id="182803"/>
    <lineage>
        <taxon>Eukaryota</taxon>
        <taxon>Metazoa</taxon>
        <taxon>Ecdysozoa</taxon>
        <taxon>Arthropoda</taxon>
        <taxon>Chelicerata</taxon>
        <taxon>Arachnida</taxon>
        <taxon>Araneae</taxon>
        <taxon>Araneomorphae</taxon>
        <taxon>Entelegynae</taxon>
        <taxon>Araneoidea</taxon>
        <taxon>Araneidae</taxon>
        <taxon>Araneus</taxon>
    </lineage>
</organism>
<name>A0A4Y2R5E8_ARAVE</name>
<accession>A0A4Y2R5E8</accession>
<feature type="region of interest" description="Disordered" evidence="2">
    <location>
        <begin position="132"/>
        <end position="199"/>
    </location>
</feature>
<dbReference type="GO" id="GO:0005813">
    <property type="term" value="C:centrosome"/>
    <property type="evidence" value="ECO:0007669"/>
    <property type="project" value="TreeGrafter"/>
</dbReference>
<gene>
    <name evidence="3" type="ORF">AVEN_79800_1</name>
</gene>
<feature type="compositionally biased region" description="Polar residues" evidence="2">
    <location>
        <begin position="1"/>
        <end position="23"/>
    </location>
</feature>
<evidence type="ECO:0000256" key="1">
    <source>
        <dbReference type="SAM" id="Coils"/>
    </source>
</evidence>
<dbReference type="InterPro" id="IPR051756">
    <property type="entry name" value="Centrosomal_MT-associated"/>
</dbReference>
<dbReference type="Proteomes" id="UP000499080">
    <property type="component" value="Unassembled WGS sequence"/>
</dbReference>
<protein>
    <submittedName>
        <fullName evidence="3">Uncharacterized protein</fullName>
    </submittedName>
</protein>
<dbReference type="GO" id="GO:0008017">
    <property type="term" value="F:microtubule binding"/>
    <property type="evidence" value="ECO:0007669"/>
    <property type="project" value="TreeGrafter"/>
</dbReference>
<feature type="compositionally biased region" description="Polar residues" evidence="2">
    <location>
        <begin position="158"/>
        <end position="179"/>
    </location>
</feature>
<keyword evidence="1" id="KW-0175">Coiled coil</keyword>
<dbReference type="OrthoDB" id="76453at2759"/>
<dbReference type="EMBL" id="BGPR01015805">
    <property type="protein sequence ID" value="GBN70666.1"/>
    <property type="molecule type" value="Genomic_DNA"/>
</dbReference>
<evidence type="ECO:0000313" key="4">
    <source>
        <dbReference type="Proteomes" id="UP000499080"/>
    </source>
</evidence>
<evidence type="ECO:0000256" key="2">
    <source>
        <dbReference type="SAM" id="MobiDB-lite"/>
    </source>
</evidence>
<evidence type="ECO:0000313" key="3">
    <source>
        <dbReference type="EMBL" id="GBN70666.1"/>
    </source>
</evidence>
<feature type="region of interest" description="Disordered" evidence="2">
    <location>
        <begin position="1"/>
        <end position="24"/>
    </location>
</feature>
<dbReference type="AlphaFoldDB" id="A0A4Y2R5E8"/>
<sequence>MWKSVRQVSTTGTQTSNKTNASVGTEKLLQDHSKPDSHSHYHLKLNDVPFILGASSSASHSVVANVQNIIALMKSHNKALCAPKPQAQRDANSAKMHRTYTQDANKMLQQLSEDLSKLTMKQERLKEILDNAHASQHSSDSKVKASQHFDAGGEKKSQISNNAGDAGQSSSTGVLQKNFKQPPKKKSGANFGNQEKHIVPTVRMQANEDPQLARRKMLRSLKDFKTHLSEEDLSWR</sequence>
<dbReference type="PANTHER" id="PTHR19336">
    <property type="entry name" value="UNCHARACTERIZED DUF1167"/>
    <property type="match status" value="1"/>
</dbReference>